<comment type="caution">
    <text evidence="2">The sequence shown here is derived from an EMBL/GenBank/DDBJ whole genome shotgun (WGS) entry which is preliminary data.</text>
</comment>
<name>A0A2H0V5E7_9BACT</name>
<feature type="transmembrane region" description="Helical" evidence="1">
    <location>
        <begin position="55"/>
        <end position="84"/>
    </location>
</feature>
<protein>
    <submittedName>
        <fullName evidence="2">Uncharacterized protein</fullName>
    </submittedName>
</protein>
<reference evidence="3" key="1">
    <citation type="submission" date="2017-09" db="EMBL/GenBank/DDBJ databases">
        <title>Depth-based differentiation of microbial function through sediment-hosted aquifers and enrichment of novel symbionts in the deep terrestrial subsurface.</title>
        <authorList>
            <person name="Probst A.J."/>
            <person name="Ladd B."/>
            <person name="Jarett J.K."/>
            <person name="Geller-Mcgrath D.E."/>
            <person name="Sieber C.M.K."/>
            <person name="Emerson J.B."/>
            <person name="Anantharaman K."/>
            <person name="Thomas B.C."/>
            <person name="Malmstrom R."/>
            <person name="Stieglmeier M."/>
            <person name="Klingl A."/>
            <person name="Woyke T."/>
            <person name="Ryan C.M."/>
            <person name="Banfield J.F."/>
        </authorList>
    </citation>
    <scope>NUCLEOTIDE SEQUENCE [LARGE SCALE GENOMIC DNA]</scope>
</reference>
<accession>A0A2H0V5E7</accession>
<keyword evidence="1" id="KW-0812">Transmembrane</keyword>
<dbReference type="Proteomes" id="UP000229901">
    <property type="component" value="Unassembled WGS sequence"/>
</dbReference>
<dbReference type="EMBL" id="PFAP01000009">
    <property type="protein sequence ID" value="PIR94334.1"/>
    <property type="molecule type" value="Genomic_DNA"/>
</dbReference>
<gene>
    <name evidence="2" type="ORF">COT97_01840</name>
</gene>
<evidence type="ECO:0000313" key="2">
    <source>
        <dbReference type="EMBL" id="PIR94334.1"/>
    </source>
</evidence>
<evidence type="ECO:0000313" key="3">
    <source>
        <dbReference type="Proteomes" id="UP000229901"/>
    </source>
</evidence>
<organism evidence="2 3">
    <name type="scientific">Candidatus Falkowbacteria bacterium CG10_big_fil_rev_8_21_14_0_10_39_11</name>
    <dbReference type="NCBI Taxonomy" id="1974565"/>
    <lineage>
        <taxon>Bacteria</taxon>
        <taxon>Candidatus Falkowiibacteriota</taxon>
    </lineage>
</organism>
<sequence length="112" mass="12683">MMLRWIKTKIKEWMIFVIAASLLYSVGYLTLQIIVDFQGFEAAARLFWSDYQETVFFIVGAIIHTCLVGAVVIAIPAVICLVGYTSSQAVRNVFHGLGSFLELRFFDGKRLK</sequence>
<keyword evidence="1" id="KW-1133">Transmembrane helix</keyword>
<evidence type="ECO:0000256" key="1">
    <source>
        <dbReference type="SAM" id="Phobius"/>
    </source>
</evidence>
<dbReference type="AlphaFoldDB" id="A0A2H0V5E7"/>
<proteinExistence type="predicted"/>
<feature type="transmembrane region" description="Helical" evidence="1">
    <location>
        <begin position="12"/>
        <end position="35"/>
    </location>
</feature>
<keyword evidence="1" id="KW-0472">Membrane</keyword>